<proteinExistence type="predicted"/>
<name>A0A0R0D354_9GAMM</name>
<reference evidence="1 2" key="1">
    <citation type="submission" date="2015-05" db="EMBL/GenBank/DDBJ databases">
        <title>Genome sequencing and analysis of members of genus Stenotrophomonas.</title>
        <authorList>
            <person name="Patil P.P."/>
            <person name="Midha S."/>
            <person name="Patil P.B."/>
        </authorList>
    </citation>
    <scope>NUCLEOTIDE SEQUENCE [LARGE SCALE GENOMIC DNA]</scope>
    <source>
        <strain evidence="1 2">DSM 18941</strain>
    </source>
</reference>
<keyword evidence="2" id="KW-1185">Reference proteome</keyword>
<dbReference type="PATRIC" id="fig|405446.3.peg.3392"/>
<organism evidence="1 2">
    <name type="scientific">Stenotrophomonas terrae</name>
    <dbReference type="NCBI Taxonomy" id="405446"/>
    <lineage>
        <taxon>Bacteria</taxon>
        <taxon>Pseudomonadati</taxon>
        <taxon>Pseudomonadota</taxon>
        <taxon>Gammaproteobacteria</taxon>
        <taxon>Lysobacterales</taxon>
        <taxon>Lysobacteraceae</taxon>
        <taxon>Stenotrophomonas</taxon>
    </lineage>
</organism>
<dbReference type="RefSeq" id="WP_057626661.1">
    <property type="nucleotide sequence ID" value="NZ_LDJJ01000007.1"/>
</dbReference>
<dbReference type="EMBL" id="LDJJ01000007">
    <property type="protein sequence ID" value="KRG71784.1"/>
    <property type="molecule type" value="Genomic_DNA"/>
</dbReference>
<evidence type="ECO:0000313" key="2">
    <source>
        <dbReference type="Proteomes" id="UP000051863"/>
    </source>
</evidence>
<protein>
    <submittedName>
        <fullName evidence="1">Uncharacterized protein</fullName>
    </submittedName>
</protein>
<evidence type="ECO:0000313" key="1">
    <source>
        <dbReference type="EMBL" id="KRG71784.1"/>
    </source>
</evidence>
<accession>A0A0R0D354</accession>
<dbReference type="AlphaFoldDB" id="A0A0R0D354"/>
<gene>
    <name evidence="1" type="ORF">ABB27_02550</name>
</gene>
<comment type="caution">
    <text evidence="1">The sequence shown here is derived from an EMBL/GenBank/DDBJ whole genome shotgun (WGS) entry which is preliminary data.</text>
</comment>
<dbReference type="Proteomes" id="UP000051863">
    <property type="component" value="Unassembled WGS sequence"/>
</dbReference>
<sequence>MKIERLDAIDDSGNATQIVRTTPRMDASSLDGPASFDGLPTYRTLDGEHLNPSDGGFVGIQTERRFKLT</sequence>